<dbReference type="GO" id="GO:0005737">
    <property type="term" value="C:cytoplasm"/>
    <property type="evidence" value="ECO:0007669"/>
    <property type="project" value="TreeGrafter"/>
</dbReference>
<dbReference type="GO" id="GO:0016787">
    <property type="term" value="F:hydrolase activity"/>
    <property type="evidence" value="ECO:0007669"/>
    <property type="project" value="UniProtKB-KW"/>
</dbReference>
<dbReference type="PANTHER" id="PTHR21240:SF28">
    <property type="entry name" value="ISO-OROTATE DECARBOXYLASE (EUROFUNG)"/>
    <property type="match status" value="1"/>
</dbReference>
<dbReference type="PANTHER" id="PTHR21240">
    <property type="entry name" value="2-AMINO-3-CARBOXYLMUCONATE-6-SEMIALDEHYDE DECARBOXYLASE"/>
    <property type="match status" value="1"/>
</dbReference>
<proteinExistence type="predicted"/>
<accession>A0A653AC21</accession>
<gene>
    <name evidence="3" type="ORF">TRIP_B350496</name>
</gene>
<reference evidence="3" key="1">
    <citation type="submission" date="2018-07" db="EMBL/GenBank/DDBJ databases">
        <authorList>
            <consortium name="Genoscope - CEA"/>
            <person name="William W."/>
        </authorList>
    </citation>
    <scope>NUCLEOTIDE SEQUENCE</scope>
    <source>
        <strain evidence="3">IK1</strain>
    </source>
</reference>
<dbReference type="SUPFAM" id="SSF51556">
    <property type="entry name" value="Metallo-dependent hydrolases"/>
    <property type="match status" value="1"/>
</dbReference>
<keyword evidence="1" id="KW-0456">Lyase</keyword>
<dbReference type="CDD" id="cd01292">
    <property type="entry name" value="metallo-dependent_hydrolases"/>
    <property type="match status" value="1"/>
</dbReference>
<name>A0A653AC21_UNCDX</name>
<dbReference type="GO" id="GO:0019748">
    <property type="term" value="P:secondary metabolic process"/>
    <property type="evidence" value="ECO:0007669"/>
    <property type="project" value="TreeGrafter"/>
</dbReference>
<evidence type="ECO:0000256" key="1">
    <source>
        <dbReference type="ARBA" id="ARBA00023239"/>
    </source>
</evidence>
<dbReference type="EMBL" id="UPXX01000029">
    <property type="protein sequence ID" value="VBB45545.1"/>
    <property type="molecule type" value="Genomic_DNA"/>
</dbReference>
<dbReference type="InterPro" id="IPR032465">
    <property type="entry name" value="ACMSD"/>
</dbReference>
<evidence type="ECO:0000259" key="2">
    <source>
        <dbReference type="Pfam" id="PF04909"/>
    </source>
</evidence>
<dbReference type="InterPro" id="IPR006680">
    <property type="entry name" value="Amidohydro-rel"/>
</dbReference>
<keyword evidence="3" id="KW-0378">Hydrolase</keyword>
<dbReference type="Gene3D" id="3.20.20.140">
    <property type="entry name" value="Metal-dependent hydrolases"/>
    <property type="match status" value="1"/>
</dbReference>
<dbReference type="GO" id="GO:0016831">
    <property type="term" value="F:carboxy-lyase activity"/>
    <property type="evidence" value="ECO:0007669"/>
    <property type="project" value="InterPro"/>
</dbReference>
<evidence type="ECO:0000313" key="3">
    <source>
        <dbReference type="EMBL" id="VBB45545.1"/>
    </source>
</evidence>
<dbReference type="InterPro" id="IPR032466">
    <property type="entry name" value="Metal_Hydrolase"/>
</dbReference>
<dbReference type="AlphaFoldDB" id="A0A653AC21"/>
<sequence>MIDFHTHLFPPEFARDRIPLFEGEDGFRILYESPKARLVGAEEIIQAMDEGGIRKSVIFGFPWERETLYKTHNDYIVDAVRRYPDRLIGFACFSPTAPGAAREAERCLAAGLRGIGELAVYGGGLTGAVTRGLSEVMEICRAHDAPLLMHVNEPVGHSYPGKAPMTLAEVYTFVAAYPENRIVLAHWGGGIFFYALMKKEVRERLANVWFDTAASPYLYEPAIYRIAGEIIGYDRILLGSDYPLLKPSRYLTEMKAAGLSDEALQWVTGGNAADVLGSAV</sequence>
<dbReference type="Pfam" id="PF04909">
    <property type="entry name" value="Amidohydro_2"/>
    <property type="match status" value="1"/>
</dbReference>
<organism evidence="3">
    <name type="scientific">Uncultured Desulfatiglans sp</name>
    <dbReference type="NCBI Taxonomy" id="1748965"/>
    <lineage>
        <taxon>Bacteria</taxon>
        <taxon>Pseudomonadati</taxon>
        <taxon>Thermodesulfobacteriota</taxon>
        <taxon>Desulfobacteria</taxon>
        <taxon>Desulfatiglandales</taxon>
        <taxon>Desulfatiglandaceae</taxon>
        <taxon>Desulfatiglans</taxon>
        <taxon>environmental samples</taxon>
    </lineage>
</organism>
<feature type="domain" description="Amidohydrolase-related" evidence="2">
    <location>
        <begin position="2"/>
        <end position="277"/>
    </location>
</feature>
<protein>
    <submittedName>
        <fullName evidence="3">Amidohydrolase family protein</fullName>
    </submittedName>
</protein>